<dbReference type="AlphaFoldDB" id="A0A1I0SHC5"/>
<reference evidence="1 2" key="1">
    <citation type="submission" date="2016-10" db="EMBL/GenBank/DDBJ databases">
        <authorList>
            <person name="de Groot N.N."/>
        </authorList>
    </citation>
    <scope>NUCLEOTIDE SEQUENCE [LARGE SCALE GENOMIC DNA]</scope>
    <source>
        <strain evidence="1 2">DSM 44908</strain>
    </source>
</reference>
<protein>
    <submittedName>
        <fullName evidence="1">Uncharacterized protein</fullName>
    </submittedName>
</protein>
<accession>A0A1I0SHC5</accession>
<sequence>MSEQTIRPRPGSHIWRRIDGEDTAFKVQMSGAGYLSQFPGATTEERMHAEARQPGGIFVSDFDENWFEVEDVLNRMDVVREEVPAVVLGPHKPPFGQWEELDEWTKPA</sequence>
<evidence type="ECO:0000313" key="2">
    <source>
        <dbReference type="Proteomes" id="UP000182054"/>
    </source>
</evidence>
<dbReference type="GeneID" id="85484147"/>
<dbReference type="Proteomes" id="UP000182054">
    <property type="component" value="Unassembled WGS sequence"/>
</dbReference>
<organism evidence="1 2">
    <name type="scientific">Rhodococcoides kroppenstedtii</name>
    <dbReference type="NCBI Taxonomy" id="293050"/>
    <lineage>
        <taxon>Bacteria</taxon>
        <taxon>Bacillati</taxon>
        <taxon>Actinomycetota</taxon>
        <taxon>Actinomycetes</taxon>
        <taxon>Mycobacteriales</taxon>
        <taxon>Nocardiaceae</taxon>
        <taxon>Rhodococcoides</taxon>
    </lineage>
</organism>
<dbReference type="OrthoDB" id="4484227at2"/>
<name>A0A1I0SHC5_9NOCA</name>
<evidence type="ECO:0000313" key="1">
    <source>
        <dbReference type="EMBL" id="SFA38146.1"/>
    </source>
</evidence>
<gene>
    <name evidence="1" type="ORF">SAMN05444374_10176</name>
</gene>
<dbReference type="EMBL" id="FOJN01000001">
    <property type="protein sequence ID" value="SFA38146.1"/>
    <property type="molecule type" value="Genomic_DNA"/>
</dbReference>
<proteinExistence type="predicted"/>
<dbReference type="RefSeq" id="WP_139203690.1">
    <property type="nucleotide sequence ID" value="NZ_FOJN01000001.1"/>
</dbReference>